<evidence type="ECO:0000256" key="4">
    <source>
        <dbReference type="ARBA" id="ARBA00022692"/>
    </source>
</evidence>
<keyword evidence="4 8" id="KW-0812">Transmembrane</keyword>
<feature type="transmembrane region" description="Helical" evidence="8">
    <location>
        <begin position="289"/>
        <end position="311"/>
    </location>
</feature>
<dbReference type="Proteomes" id="UP000799537">
    <property type="component" value="Unassembled WGS sequence"/>
</dbReference>
<feature type="transmembrane region" description="Helical" evidence="8">
    <location>
        <begin position="148"/>
        <end position="168"/>
    </location>
</feature>
<feature type="transmembrane region" description="Helical" evidence="8">
    <location>
        <begin position="568"/>
        <end position="589"/>
    </location>
</feature>
<evidence type="ECO:0000256" key="8">
    <source>
        <dbReference type="SAM" id="Phobius"/>
    </source>
</evidence>
<sequence>MSSTIGGDVVNDAIASRIPVDAQPLGRASLTIHNPGEHDHESVNKEANIDVEAIGERSASVIERETYPEPTEEETRTLRKVADTIPATAYTLCFVELAERASYYGVKTVFSNFMQFPLPKGGNGAGAPARGTQGTAGALGKGLQFSNAFTLLFAFLSYIVPIGGAWLADVKMGRFKAIFLGVVICGVSHIIIICGAIPSVLQAGNGIAPFMISLFLLAIGAGIFKPNVAPMILDQYKHQKAYVRALPSGERVVVDPETTVQRTMLLFYGFINIGAFFMIATTYCEKYVGFWLAYLLPGIVFFLLPVLLWYLRNKLVQYPPDGTALAKVWKIITVAFKYNKGVFWKGSFWDAAKPSVLAARGVSQFNHKAISWTDKDVDDVRRTMMACAVFLYFPIYVMNDGGTGSVSTSQGSTLTTNGAPNDLLHNFNPLTIIVTVPILSYVVYPTLAKWNLSPGRITRITIGFGLATLSGVVGAIIQYKIYQTSPCGYYATGCKVGTGVSPISVWVQIPINILGALSECFCNVTAYELAYARSPEGMKSLVISLFLASSALSYAMGEILSPAIKDPYLIWIWAGPAIALAVQTVIFWFRYKKFNKDEFMTYEEPKAASGGSSLVAESQEVKATAKTE</sequence>
<feature type="transmembrane region" description="Helical" evidence="8">
    <location>
        <begin position="430"/>
        <end position="448"/>
    </location>
</feature>
<evidence type="ECO:0000256" key="5">
    <source>
        <dbReference type="ARBA" id="ARBA00022989"/>
    </source>
</evidence>
<evidence type="ECO:0000256" key="1">
    <source>
        <dbReference type="ARBA" id="ARBA00004141"/>
    </source>
</evidence>
<feature type="transmembrane region" description="Helical" evidence="8">
    <location>
        <begin position="460"/>
        <end position="479"/>
    </location>
</feature>
<dbReference type="RefSeq" id="XP_033669997.1">
    <property type="nucleotide sequence ID" value="XM_033812069.1"/>
</dbReference>
<feature type="region of interest" description="Disordered" evidence="7">
    <location>
        <begin position="605"/>
        <end position="628"/>
    </location>
</feature>
<protein>
    <recommendedName>
        <fullName evidence="11">Major facilitator superfamily (MFS) profile domain-containing protein</fullName>
    </recommendedName>
</protein>
<dbReference type="GeneID" id="54565341"/>
<evidence type="ECO:0000256" key="7">
    <source>
        <dbReference type="SAM" id="MobiDB-lite"/>
    </source>
</evidence>
<proteinExistence type="inferred from homology"/>
<dbReference type="Pfam" id="PF00854">
    <property type="entry name" value="PTR2"/>
    <property type="match status" value="1"/>
</dbReference>
<dbReference type="InterPro" id="IPR036259">
    <property type="entry name" value="MFS_trans_sf"/>
</dbReference>
<feature type="transmembrane region" description="Helical" evidence="8">
    <location>
        <begin position="538"/>
        <end position="556"/>
    </location>
</feature>
<evidence type="ECO:0000256" key="2">
    <source>
        <dbReference type="ARBA" id="ARBA00005982"/>
    </source>
</evidence>
<reference evidence="9" key="1">
    <citation type="journal article" date="2020" name="Stud. Mycol.">
        <title>101 Dothideomycetes genomes: a test case for predicting lifestyles and emergence of pathogens.</title>
        <authorList>
            <person name="Haridas S."/>
            <person name="Albert R."/>
            <person name="Binder M."/>
            <person name="Bloem J."/>
            <person name="Labutti K."/>
            <person name="Salamov A."/>
            <person name="Andreopoulos B."/>
            <person name="Baker S."/>
            <person name="Barry K."/>
            <person name="Bills G."/>
            <person name="Bluhm B."/>
            <person name="Cannon C."/>
            <person name="Castanera R."/>
            <person name="Culley D."/>
            <person name="Daum C."/>
            <person name="Ezra D."/>
            <person name="Gonzalez J."/>
            <person name="Henrissat B."/>
            <person name="Kuo A."/>
            <person name="Liang C."/>
            <person name="Lipzen A."/>
            <person name="Lutzoni F."/>
            <person name="Magnuson J."/>
            <person name="Mondo S."/>
            <person name="Nolan M."/>
            <person name="Ohm R."/>
            <person name="Pangilinan J."/>
            <person name="Park H.-J."/>
            <person name="Ramirez L."/>
            <person name="Alfaro M."/>
            <person name="Sun H."/>
            <person name="Tritt A."/>
            <person name="Yoshinaga Y."/>
            <person name="Zwiers L.-H."/>
            <person name="Turgeon B."/>
            <person name="Goodwin S."/>
            <person name="Spatafora J."/>
            <person name="Crous P."/>
            <person name="Grigoriev I."/>
        </authorList>
    </citation>
    <scope>NUCLEOTIDE SEQUENCE</scope>
    <source>
        <strain evidence="9">ATCC 36951</strain>
    </source>
</reference>
<keyword evidence="6 8" id="KW-0472">Membrane</keyword>
<keyword evidence="10" id="KW-1185">Reference proteome</keyword>
<dbReference type="GO" id="GO:0005886">
    <property type="term" value="C:plasma membrane"/>
    <property type="evidence" value="ECO:0007669"/>
    <property type="project" value="UniProtKB-ARBA"/>
</dbReference>
<evidence type="ECO:0000313" key="10">
    <source>
        <dbReference type="Proteomes" id="UP000799537"/>
    </source>
</evidence>
<feature type="transmembrane region" description="Helical" evidence="8">
    <location>
        <begin position="505"/>
        <end position="526"/>
    </location>
</feature>
<accession>A0A6A6CSF0</accession>
<feature type="transmembrane region" description="Helical" evidence="8">
    <location>
        <begin position="265"/>
        <end position="283"/>
    </location>
</feature>
<gene>
    <name evidence="9" type="ORF">M409DRAFT_52400</name>
</gene>
<dbReference type="OrthoDB" id="8904098at2759"/>
<keyword evidence="5 8" id="KW-1133">Transmembrane helix</keyword>
<feature type="compositionally biased region" description="Basic and acidic residues" evidence="7">
    <location>
        <begin position="619"/>
        <end position="628"/>
    </location>
</feature>
<dbReference type="EMBL" id="ML993588">
    <property type="protein sequence ID" value="KAF2169108.1"/>
    <property type="molecule type" value="Genomic_DNA"/>
</dbReference>
<evidence type="ECO:0000256" key="3">
    <source>
        <dbReference type="ARBA" id="ARBA00022448"/>
    </source>
</evidence>
<dbReference type="Gene3D" id="1.20.1250.20">
    <property type="entry name" value="MFS general substrate transporter like domains"/>
    <property type="match status" value="1"/>
</dbReference>
<evidence type="ECO:0008006" key="11">
    <source>
        <dbReference type="Google" id="ProtNLM"/>
    </source>
</evidence>
<comment type="similarity">
    <text evidence="2">Belongs to the major facilitator superfamily. Proton-dependent oligopeptide transporter (POT/PTR) (TC 2.A.17) family.</text>
</comment>
<organism evidence="9 10">
    <name type="scientific">Zasmidium cellare ATCC 36951</name>
    <dbReference type="NCBI Taxonomy" id="1080233"/>
    <lineage>
        <taxon>Eukaryota</taxon>
        <taxon>Fungi</taxon>
        <taxon>Dikarya</taxon>
        <taxon>Ascomycota</taxon>
        <taxon>Pezizomycotina</taxon>
        <taxon>Dothideomycetes</taxon>
        <taxon>Dothideomycetidae</taxon>
        <taxon>Mycosphaerellales</taxon>
        <taxon>Mycosphaerellaceae</taxon>
        <taxon>Zasmidium</taxon>
    </lineage>
</organism>
<evidence type="ECO:0000256" key="6">
    <source>
        <dbReference type="ARBA" id="ARBA00023136"/>
    </source>
</evidence>
<dbReference type="AlphaFoldDB" id="A0A6A6CSF0"/>
<dbReference type="FunFam" id="1.20.1250.20:FF:000085">
    <property type="entry name" value="MFS peptide transporter Ptr2"/>
    <property type="match status" value="1"/>
</dbReference>
<feature type="transmembrane region" description="Helical" evidence="8">
    <location>
        <begin position="207"/>
        <end position="224"/>
    </location>
</feature>
<dbReference type="PANTHER" id="PTHR11654">
    <property type="entry name" value="OLIGOPEPTIDE TRANSPORTER-RELATED"/>
    <property type="match status" value="1"/>
</dbReference>
<comment type="subcellular location">
    <subcellularLocation>
        <location evidence="1">Membrane</location>
        <topology evidence="1">Multi-pass membrane protein</topology>
    </subcellularLocation>
</comment>
<dbReference type="GO" id="GO:0071916">
    <property type="term" value="F:dipeptide transmembrane transporter activity"/>
    <property type="evidence" value="ECO:0007669"/>
    <property type="project" value="UniProtKB-ARBA"/>
</dbReference>
<feature type="transmembrane region" description="Helical" evidence="8">
    <location>
        <begin position="177"/>
        <end position="201"/>
    </location>
</feature>
<name>A0A6A6CSF0_ZASCE</name>
<evidence type="ECO:0000313" key="9">
    <source>
        <dbReference type="EMBL" id="KAF2169108.1"/>
    </source>
</evidence>
<dbReference type="InterPro" id="IPR000109">
    <property type="entry name" value="POT_fam"/>
</dbReference>
<dbReference type="SUPFAM" id="SSF103473">
    <property type="entry name" value="MFS general substrate transporter"/>
    <property type="match status" value="1"/>
</dbReference>
<keyword evidence="3" id="KW-0813">Transport</keyword>